<keyword evidence="1" id="KW-0732">Signal</keyword>
<dbReference type="EMBL" id="AGIP01000004">
    <property type="protein sequence ID" value="EHB65223.1"/>
    <property type="molecule type" value="Genomic_DNA"/>
</dbReference>
<organism evidence="2 3">
    <name type="scientific">Paenibacillus lactis 154</name>
    <dbReference type="NCBI Taxonomy" id="743719"/>
    <lineage>
        <taxon>Bacteria</taxon>
        <taxon>Bacillati</taxon>
        <taxon>Bacillota</taxon>
        <taxon>Bacilli</taxon>
        <taxon>Bacillales</taxon>
        <taxon>Paenibacillaceae</taxon>
        <taxon>Paenibacillus</taxon>
    </lineage>
</organism>
<sequence>MKKFVAIFLVLVGILGTSVAAFAEETNDSISPTAIGIGDTRETAITLFDNTLYDLYIQGNNDVDWYKWTNATGKAVFFNATIYPTAPGTQLNMGVIIDYGNFESTFLPGQKNEPTNGVIIQGLYIPNGASVFVKIGNSNSDTVQYRFNMLASGTD</sequence>
<dbReference type="AlphaFoldDB" id="G4HEF4"/>
<proteinExistence type="predicted"/>
<feature type="signal peptide" evidence="1">
    <location>
        <begin position="1"/>
        <end position="23"/>
    </location>
</feature>
<dbReference type="OrthoDB" id="2893810at2"/>
<accession>G4HEF4</accession>
<evidence type="ECO:0000313" key="3">
    <source>
        <dbReference type="Proteomes" id="UP000003891"/>
    </source>
</evidence>
<name>G4HEF4_9BACL</name>
<gene>
    <name evidence="2" type="ORF">PaelaDRAFT_2365</name>
</gene>
<evidence type="ECO:0000313" key="2">
    <source>
        <dbReference type="EMBL" id="EHB65223.1"/>
    </source>
</evidence>
<dbReference type="Proteomes" id="UP000003891">
    <property type="component" value="Unassembled WGS sequence"/>
</dbReference>
<dbReference type="eggNOG" id="ENOG5030HPI">
    <property type="taxonomic scope" value="Bacteria"/>
</dbReference>
<dbReference type="RefSeq" id="WP_007129537.1">
    <property type="nucleotide sequence ID" value="NZ_AGIP01000004.1"/>
</dbReference>
<feature type="chain" id="PRO_5003464279" evidence="1">
    <location>
        <begin position="24"/>
        <end position="155"/>
    </location>
</feature>
<dbReference type="Gene3D" id="2.60.120.380">
    <property type="match status" value="1"/>
</dbReference>
<protein>
    <submittedName>
        <fullName evidence="2">Uncharacterized protein</fullName>
    </submittedName>
</protein>
<evidence type="ECO:0000256" key="1">
    <source>
        <dbReference type="SAM" id="SignalP"/>
    </source>
</evidence>
<reference evidence="2 3" key="1">
    <citation type="submission" date="2011-09" db="EMBL/GenBank/DDBJ databases">
        <title>The draft genome of Paenibacillus lactis 154.</title>
        <authorList>
            <consortium name="US DOE Joint Genome Institute (JGI-PGF)"/>
            <person name="Lucas S."/>
            <person name="Han J."/>
            <person name="Lapidus A."/>
            <person name="Cheng J.-F."/>
            <person name="Goodwin L."/>
            <person name="Pitluck S."/>
            <person name="Peters L."/>
            <person name="Land M.L."/>
            <person name="Hauser L."/>
            <person name="Siebers A."/>
            <person name="Thelen M."/>
            <person name="Hugenholtz P."/>
            <person name="Allgaier M."/>
            <person name="Woyke T.J."/>
        </authorList>
    </citation>
    <scope>NUCLEOTIDE SEQUENCE [LARGE SCALE GENOMIC DNA]</scope>
    <source>
        <strain evidence="2 3">154</strain>
    </source>
</reference>